<proteinExistence type="predicted"/>
<sequence length="125" mass="13666">MKCLTCKFSTLTCVHVKYVMKSLEADSCPDFVPDFNEACLELANASKSSERGLKCLAYKMSFEKAGAVSGLIPIGDNVLSVADEADVCPFCGAEPLSIHPAVKQLTLYTQYQKEIVYVTTKQEVT</sequence>
<evidence type="ECO:0000313" key="1">
    <source>
        <dbReference type="EMBL" id="KAJ7380546.1"/>
    </source>
</evidence>
<evidence type="ECO:0000313" key="2">
    <source>
        <dbReference type="Proteomes" id="UP001163046"/>
    </source>
</evidence>
<name>A0A9X0CYU7_9CNID</name>
<gene>
    <name evidence="1" type="ORF">OS493_009013</name>
</gene>
<protein>
    <submittedName>
        <fullName evidence="1">Uncharacterized protein</fullName>
    </submittedName>
</protein>
<keyword evidence="2" id="KW-1185">Reference proteome</keyword>
<comment type="caution">
    <text evidence="1">The sequence shown here is derived from an EMBL/GenBank/DDBJ whole genome shotgun (WGS) entry which is preliminary data.</text>
</comment>
<accession>A0A9X0CYU7</accession>
<dbReference type="AlphaFoldDB" id="A0A9X0CYU7"/>
<organism evidence="1 2">
    <name type="scientific">Desmophyllum pertusum</name>
    <dbReference type="NCBI Taxonomy" id="174260"/>
    <lineage>
        <taxon>Eukaryota</taxon>
        <taxon>Metazoa</taxon>
        <taxon>Cnidaria</taxon>
        <taxon>Anthozoa</taxon>
        <taxon>Hexacorallia</taxon>
        <taxon>Scleractinia</taxon>
        <taxon>Caryophylliina</taxon>
        <taxon>Caryophylliidae</taxon>
        <taxon>Desmophyllum</taxon>
    </lineage>
</organism>
<reference evidence="1" key="1">
    <citation type="submission" date="2023-01" db="EMBL/GenBank/DDBJ databases">
        <title>Genome assembly of the deep-sea coral Lophelia pertusa.</title>
        <authorList>
            <person name="Herrera S."/>
            <person name="Cordes E."/>
        </authorList>
    </citation>
    <scope>NUCLEOTIDE SEQUENCE</scope>
    <source>
        <strain evidence="1">USNM1676648</strain>
        <tissue evidence="1">Polyp</tissue>
    </source>
</reference>
<dbReference type="EMBL" id="MU826353">
    <property type="protein sequence ID" value="KAJ7380546.1"/>
    <property type="molecule type" value="Genomic_DNA"/>
</dbReference>
<dbReference type="Proteomes" id="UP001163046">
    <property type="component" value="Unassembled WGS sequence"/>
</dbReference>